<feature type="signal peptide" evidence="2">
    <location>
        <begin position="1"/>
        <end position="20"/>
    </location>
</feature>
<dbReference type="AlphaFoldDB" id="A0A2N0HJV0"/>
<keyword evidence="1" id="KW-0812">Transmembrane</keyword>
<feature type="transmembrane region" description="Helical" evidence="1">
    <location>
        <begin position="234"/>
        <end position="254"/>
    </location>
</feature>
<gene>
    <name evidence="3" type="ORF">B0I00_1460</name>
</gene>
<evidence type="ECO:0000256" key="2">
    <source>
        <dbReference type="SAM" id="SignalP"/>
    </source>
</evidence>
<keyword evidence="4" id="KW-1185">Reference proteome</keyword>
<evidence type="ECO:0008006" key="5">
    <source>
        <dbReference type="Google" id="ProtNLM"/>
    </source>
</evidence>
<dbReference type="Proteomes" id="UP000232587">
    <property type="component" value="Unassembled WGS sequence"/>
</dbReference>
<feature type="chain" id="PRO_5014657686" description="Dolichyl-phosphate-mannose-protein mannosyltransferase" evidence="2">
    <location>
        <begin position="21"/>
        <end position="311"/>
    </location>
</feature>
<organism evidence="3 4">
    <name type="scientific">Novosphingobium kunmingense</name>
    <dbReference type="NCBI Taxonomy" id="1211806"/>
    <lineage>
        <taxon>Bacteria</taxon>
        <taxon>Pseudomonadati</taxon>
        <taxon>Pseudomonadota</taxon>
        <taxon>Alphaproteobacteria</taxon>
        <taxon>Sphingomonadales</taxon>
        <taxon>Sphingomonadaceae</taxon>
        <taxon>Novosphingobium</taxon>
    </lineage>
</organism>
<feature type="transmembrane region" description="Helical" evidence="1">
    <location>
        <begin position="183"/>
        <end position="201"/>
    </location>
</feature>
<dbReference type="RefSeq" id="WP_100866727.1">
    <property type="nucleotide sequence ID" value="NZ_PHUF01000003.1"/>
</dbReference>
<reference evidence="3 4" key="1">
    <citation type="submission" date="2017-11" db="EMBL/GenBank/DDBJ databases">
        <title>Genomic Encyclopedia of Type Strains, Phase III (KMG-III): the genomes of soil and plant-associated and newly described type strains.</title>
        <authorList>
            <person name="Whitman W."/>
        </authorList>
    </citation>
    <scope>NUCLEOTIDE SEQUENCE [LARGE SCALE GENOMIC DNA]</scope>
    <source>
        <strain evidence="3 4">CGMCC 1.12274</strain>
    </source>
</reference>
<keyword evidence="2" id="KW-0732">Signal</keyword>
<evidence type="ECO:0000313" key="4">
    <source>
        <dbReference type="Proteomes" id="UP000232587"/>
    </source>
</evidence>
<proteinExistence type="predicted"/>
<dbReference type="EMBL" id="PHUF01000003">
    <property type="protein sequence ID" value="PKB19230.1"/>
    <property type="molecule type" value="Genomic_DNA"/>
</dbReference>
<name>A0A2N0HJV0_9SPHN</name>
<comment type="caution">
    <text evidence="3">The sequence shown here is derived from an EMBL/GenBank/DDBJ whole genome shotgun (WGS) entry which is preliminary data.</text>
</comment>
<feature type="transmembrane region" description="Helical" evidence="1">
    <location>
        <begin position="284"/>
        <end position="301"/>
    </location>
</feature>
<accession>A0A2N0HJV0</accession>
<evidence type="ECO:0000256" key="1">
    <source>
        <dbReference type="SAM" id="Phobius"/>
    </source>
</evidence>
<feature type="transmembrane region" description="Helical" evidence="1">
    <location>
        <begin position="150"/>
        <end position="176"/>
    </location>
</feature>
<keyword evidence="1" id="KW-1133">Transmembrane helix</keyword>
<feature type="transmembrane region" description="Helical" evidence="1">
    <location>
        <begin position="107"/>
        <end position="126"/>
    </location>
</feature>
<feature type="transmembrane region" description="Helical" evidence="1">
    <location>
        <begin position="69"/>
        <end position="95"/>
    </location>
</feature>
<feature type="transmembrane region" description="Helical" evidence="1">
    <location>
        <begin position="261"/>
        <end position="278"/>
    </location>
</feature>
<protein>
    <recommendedName>
        <fullName evidence="5">Dolichyl-phosphate-mannose-protein mannosyltransferase</fullName>
    </recommendedName>
</protein>
<evidence type="ECO:0000313" key="3">
    <source>
        <dbReference type="EMBL" id="PKB19230.1"/>
    </source>
</evidence>
<keyword evidence="1" id="KW-0472">Membrane</keyword>
<sequence length="311" mass="33469">MLRLLLLALALIIAIGPARAQTIDKDRELYAAITRQVDLGEPYYRAATDLQRANGYPVRPFYTVRPPTLTWLAATVGPLGLVILAYAAVLVGVFGAMQGIEDRRQRLTFVALYAVASGAIVSPASLQFTELWCGLLASAALCWTNWRTRLALAAAAALFREFGALLICAILAFAILAGKRREAAWAAAALVVLGALLYLHAQAVLSYAMTGDPASQGWFALRGPAGLVSDLAKVTAYGFLPAWAIYAAVVLSLIGWLRRSPLTGIWLGGFSLTVMVASRPDNYYWAQVLMPLLPAGLAFLIPRQRPSPITP</sequence>